<dbReference type="GeneID" id="27137029"/>
<evidence type="ECO:0000256" key="5">
    <source>
        <dbReference type="ARBA" id="ARBA00023136"/>
    </source>
</evidence>
<evidence type="ECO:0000256" key="2">
    <source>
        <dbReference type="ARBA" id="ARBA00022475"/>
    </source>
</evidence>
<gene>
    <name evidence="7" type="ORF">MMAB1_1085</name>
</gene>
<dbReference type="AlphaFoldDB" id="A0A0X3BK40"/>
<keyword evidence="4 6" id="KW-1133">Transmembrane helix</keyword>
<keyword evidence="3 6" id="KW-0812">Transmembrane</keyword>
<evidence type="ECO:0000256" key="6">
    <source>
        <dbReference type="SAM" id="Phobius"/>
    </source>
</evidence>
<feature type="transmembrane region" description="Helical" evidence="6">
    <location>
        <begin position="322"/>
        <end position="345"/>
    </location>
</feature>
<dbReference type="Proteomes" id="UP000069850">
    <property type="component" value="Chromosome 1"/>
</dbReference>
<evidence type="ECO:0000256" key="3">
    <source>
        <dbReference type="ARBA" id="ARBA00022692"/>
    </source>
</evidence>
<feature type="transmembrane region" description="Helical" evidence="6">
    <location>
        <begin position="423"/>
        <end position="445"/>
    </location>
</feature>
<dbReference type="Pfam" id="PF13440">
    <property type="entry name" value="Polysacc_synt_3"/>
    <property type="match status" value="1"/>
</dbReference>
<feature type="transmembrane region" description="Helical" evidence="6">
    <location>
        <begin position="24"/>
        <end position="44"/>
    </location>
</feature>
<dbReference type="KEGG" id="mema:MMAB1_1085"/>
<dbReference type="CDD" id="cd13128">
    <property type="entry name" value="MATE_Wzx_like"/>
    <property type="match status" value="1"/>
</dbReference>
<feature type="transmembrane region" description="Helical" evidence="6">
    <location>
        <begin position="125"/>
        <end position="147"/>
    </location>
</feature>
<dbReference type="InterPro" id="IPR050833">
    <property type="entry name" value="Poly_Biosynth_Transport"/>
</dbReference>
<dbReference type="PANTHER" id="PTHR30250:SF11">
    <property type="entry name" value="O-ANTIGEN TRANSPORTER-RELATED"/>
    <property type="match status" value="1"/>
</dbReference>
<organism evidence="7 8">
    <name type="scientific">Methanoculleus bourgensis</name>
    <dbReference type="NCBI Taxonomy" id="83986"/>
    <lineage>
        <taxon>Archaea</taxon>
        <taxon>Methanobacteriati</taxon>
        <taxon>Methanobacteriota</taxon>
        <taxon>Stenosarchaea group</taxon>
        <taxon>Methanomicrobia</taxon>
        <taxon>Methanomicrobiales</taxon>
        <taxon>Methanomicrobiaceae</taxon>
        <taxon>Methanoculleus</taxon>
    </lineage>
</organism>
<evidence type="ECO:0000256" key="1">
    <source>
        <dbReference type="ARBA" id="ARBA00004651"/>
    </source>
</evidence>
<dbReference type="PANTHER" id="PTHR30250">
    <property type="entry name" value="PST FAMILY PREDICTED COLANIC ACID TRANSPORTER"/>
    <property type="match status" value="1"/>
</dbReference>
<dbReference type="GO" id="GO:0005886">
    <property type="term" value="C:plasma membrane"/>
    <property type="evidence" value="ECO:0007669"/>
    <property type="project" value="UniProtKB-SubCell"/>
</dbReference>
<sequence>MLVLRPSRYLARIMRIDPVQRQSVISLGSTIGLTAVGFLSTMYFAHTVGLSILGAYYLFVAYFSIFNLLGDGGFGSAAVKRISEGEDQGAYLTAFVVLRVMLMAVSVGFLLIVQPYLVDLTSSGVFPWLILALVVSVFTSITSNAVYGRGKVGVNQIGGLINNLVRIGIQVAAVILGYGLAGLAGGFVAGLLAAGLFNFRFLDLALSPFRWSHISSLFAFSFWTFLSASGYLVFSYADTILIGYFMTDTDVGIYRVALQLTSIAAFVTLALHTTLYPKVSYWGKQHDLASVESALARAFTYSLLLAVPVLAGGWILGERLLYFFYGAPSAAGAGALAILLLVQVAHVFMYLQTMCLNALDRPKDSFRVTAVAVTANVVLNILLIPAYGIVGASAATLVTMVLNAALAHRALSRSIRVRMEPRAVGHIVLAALIMAAVVMAFSFAIPLSNVFLVLAAVALGGLVYILVLLRIDRGIHDELKELTLKLGIPWPEGL</sequence>
<feature type="transmembrane region" description="Helical" evidence="6">
    <location>
        <begin position="298"/>
        <end position="316"/>
    </location>
</feature>
<keyword evidence="2" id="KW-1003">Cell membrane</keyword>
<feature type="transmembrane region" description="Helical" evidence="6">
    <location>
        <begin position="256"/>
        <end position="277"/>
    </location>
</feature>
<dbReference type="EMBL" id="LT158599">
    <property type="protein sequence ID" value="CVK32299.1"/>
    <property type="molecule type" value="Genomic_DNA"/>
</dbReference>
<reference evidence="7 8" key="1">
    <citation type="submission" date="2016-01" db="EMBL/GenBank/DDBJ databases">
        <authorList>
            <person name="Manzoor S."/>
        </authorList>
    </citation>
    <scope>NUCLEOTIDE SEQUENCE [LARGE SCALE GENOMIC DNA]</scope>
    <source>
        <strain evidence="7">Methanoculleus sp MAB1</strain>
    </source>
</reference>
<name>A0A0X3BK40_9EURY</name>
<feature type="transmembrane region" description="Helical" evidence="6">
    <location>
        <begin position="50"/>
        <end position="69"/>
    </location>
</feature>
<dbReference type="RefSeq" id="WP_062262580.1">
    <property type="nucleotide sequence ID" value="NZ_LT158599.1"/>
</dbReference>
<proteinExistence type="predicted"/>
<feature type="transmembrane region" description="Helical" evidence="6">
    <location>
        <begin position="390"/>
        <end position="411"/>
    </location>
</feature>
<evidence type="ECO:0000313" key="8">
    <source>
        <dbReference type="Proteomes" id="UP000069850"/>
    </source>
</evidence>
<feature type="transmembrane region" description="Helical" evidence="6">
    <location>
        <begin position="451"/>
        <end position="471"/>
    </location>
</feature>
<feature type="transmembrane region" description="Helical" evidence="6">
    <location>
        <begin position="90"/>
        <end position="113"/>
    </location>
</feature>
<comment type="subcellular location">
    <subcellularLocation>
        <location evidence="1">Cell membrane</location>
        <topology evidence="1">Multi-pass membrane protein</topology>
    </subcellularLocation>
</comment>
<accession>A0A0X3BK40</accession>
<evidence type="ECO:0000256" key="4">
    <source>
        <dbReference type="ARBA" id="ARBA00022989"/>
    </source>
</evidence>
<keyword evidence="5 6" id="KW-0472">Membrane</keyword>
<evidence type="ECO:0000313" key="7">
    <source>
        <dbReference type="EMBL" id="CVK32299.1"/>
    </source>
</evidence>
<feature type="transmembrane region" description="Helical" evidence="6">
    <location>
        <begin position="214"/>
        <end position="236"/>
    </location>
</feature>
<protein>
    <submittedName>
        <fullName evidence="7">Uncharacterized protein</fullName>
    </submittedName>
</protein>